<reference evidence="11" key="6">
    <citation type="submission" date="2011-05" db="EMBL/GenBank/DDBJ databases">
        <title>Complete sequence of Collimonas fungivorans Ter331.</title>
        <authorList>
            <person name="Leveau J.H."/>
        </authorList>
    </citation>
    <scope>NUCLEOTIDE SEQUENCE [LARGE SCALE GENOMIC DNA]</scope>
    <source>
        <strain evidence="11">Ter331</strain>
    </source>
</reference>
<dbReference type="Proteomes" id="UP000008392">
    <property type="component" value="Chromosome"/>
</dbReference>
<evidence type="ECO:0000313" key="11">
    <source>
        <dbReference type="Proteomes" id="UP000008392"/>
    </source>
</evidence>
<evidence type="ECO:0000256" key="6">
    <source>
        <dbReference type="HAMAP-Rule" id="MF_00922"/>
    </source>
</evidence>
<feature type="signal peptide" evidence="8">
    <location>
        <begin position="1"/>
        <end position="23"/>
    </location>
</feature>
<sequence>MQTTMQKRLLKLAAVAFALSLSACGLLPDKVDETANWSAPRLYSEAKDEMNSGGYDKAIKYFEKLESRYPFGTYAQQAQMDIAYAHYRQGEQPEALAAIDRFIKLHPNHPNVDYMYYLRGLVNFNDKISIFDFLSSEDATERDPKAARDAFDAFKQVVVRFPDSTYAPDSLARMKYLVNALAQYDVHVASYYYRRGAYVAAADRAQSAIQQYRDAPAVEEALHIMVQSYEALGLPQLRDDAERVLKKTYPNSKYVGGTGTDSNKVVKAPWWKFW</sequence>
<comment type="function">
    <text evidence="6">Part of the outer membrane protein assembly complex, which is involved in assembly and insertion of beta-barrel proteins into the outer membrane.</text>
</comment>
<evidence type="ECO:0000313" key="10">
    <source>
        <dbReference type="EMBL" id="AEK61603.1"/>
    </source>
</evidence>
<dbReference type="InterPro" id="IPR017689">
    <property type="entry name" value="BamD"/>
</dbReference>
<reference evidence="10 11" key="1">
    <citation type="journal article" date="2004" name="Environ. Microbiol.">
        <title>Phylogeny-function analysis of (meta)genomic libraries: screening for expression of ribosomal RNA genes by large-insert library fluorescent in situ hybridization (LIL-FISH).</title>
        <authorList>
            <person name="Leveau J.H."/>
            <person name="Gerards S."/>
            <person name="de Boer W."/>
            <person name="van Veen J.A."/>
        </authorList>
    </citation>
    <scope>NUCLEOTIDE SEQUENCE [LARGE SCALE GENOMIC DNA]</scope>
    <source>
        <strain evidence="10 11">Ter331</strain>
    </source>
</reference>
<accession>G0ABN7</accession>
<dbReference type="KEGG" id="cfu:CFU_1771"/>
<dbReference type="CDD" id="cd15830">
    <property type="entry name" value="BamD"/>
    <property type="match status" value="1"/>
</dbReference>
<dbReference type="GO" id="GO:0051205">
    <property type="term" value="P:protein insertion into membrane"/>
    <property type="evidence" value="ECO:0007669"/>
    <property type="project" value="UniProtKB-UniRule"/>
</dbReference>
<reference evidence="10 11" key="4">
    <citation type="journal article" date="2010" name="Environ. Microbiol.">
        <title>The bacterial genus Collimonas: mycophagy, weathering and other adaptive solutions to life in oligotrophic soil environments.</title>
        <authorList>
            <person name="Leveau J.H."/>
            <person name="Uroz S."/>
            <person name="de Boer W."/>
        </authorList>
    </citation>
    <scope>NUCLEOTIDE SEQUENCE [LARGE SCALE GENOMIC DNA]</scope>
    <source>
        <strain evidence="10 11">Ter331</strain>
    </source>
</reference>
<dbReference type="HAMAP" id="MF_00922">
    <property type="entry name" value="OM_assembly_BamD"/>
    <property type="match status" value="1"/>
</dbReference>
<reference evidence="10 11" key="5">
    <citation type="journal article" date="2011" name="ISME J.">
        <title>Dual transcriptional profiling of a bacterial/fungal confrontation: Collimonas fungivorans versus Aspergillus niger.</title>
        <authorList>
            <person name="Mela F."/>
            <person name="Fritsche K."/>
            <person name="de Boer W."/>
            <person name="van Veen J.A."/>
            <person name="de Graaff L.H."/>
            <person name="van den Berg M."/>
            <person name="Leveau J.H."/>
        </authorList>
    </citation>
    <scope>NUCLEOTIDE SEQUENCE [LARGE SCALE GENOMIC DNA]</scope>
    <source>
        <strain evidence="10 11">Ter331</strain>
    </source>
</reference>
<dbReference type="InterPro" id="IPR019734">
    <property type="entry name" value="TPR_rpt"/>
</dbReference>
<evidence type="ECO:0000256" key="5">
    <source>
        <dbReference type="ARBA" id="ARBA00023288"/>
    </source>
</evidence>
<feature type="domain" description="Outer membrane lipoprotein BamD-like" evidence="9">
    <location>
        <begin position="40"/>
        <end position="242"/>
    </location>
</feature>
<proteinExistence type="inferred from homology"/>
<evidence type="ECO:0000256" key="1">
    <source>
        <dbReference type="ARBA" id="ARBA00022729"/>
    </source>
</evidence>
<keyword evidence="11" id="KW-1185">Reference proteome</keyword>
<dbReference type="PANTHER" id="PTHR37423:SF1">
    <property type="entry name" value="OUTER MEMBRANE PROTEIN ASSEMBLY FACTOR BAMD"/>
    <property type="match status" value="1"/>
</dbReference>
<dbReference type="EMBL" id="CP002745">
    <property type="protein sequence ID" value="AEK61603.1"/>
    <property type="molecule type" value="Genomic_DNA"/>
</dbReference>
<name>G0ABN7_COLFT</name>
<gene>
    <name evidence="10" type="primary">comL</name>
    <name evidence="6" type="synonym">bamD</name>
    <name evidence="10" type="ordered locus">CFU_1771</name>
</gene>
<dbReference type="GO" id="GO:1990063">
    <property type="term" value="C:Bam protein complex"/>
    <property type="evidence" value="ECO:0007669"/>
    <property type="project" value="TreeGrafter"/>
</dbReference>
<dbReference type="SUPFAM" id="SSF48452">
    <property type="entry name" value="TPR-like"/>
    <property type="match status" value="1"/>
</dbReference>
<dbReference type="InterPro" id="IPR011990">
    <property type="entry name" value="TPR-like_helical_dom_sf"/>
</dbReference>
<dbReference type="InterPro" id="IPR039565">
    <property type="entry name" value="BamD-like"/>
</dbReference>
<feature type="chain" id="PRO_5009012558" description="Outer membrane protein assembly factor BamD" evidence="8">
    <location>
        <begin position="24"/>
        <end position="274"/>
    </location>
</feature>
<dbReference type="STRING" id="1005048.CFU_1771"/>
<reference evidence="10 11" key="3">
    <citation type="journal article" date="2008" name="FEMS Microbiol. Ecol.">
        <title>Identification and characterization of genes underlying chitinolysis in Collimonas fungivorans Ter331.</title>
        <authorList>
            <person name="Fritsche K."/>
            <person name="de Boer W."/>
            <person name="Gerards S."/>
            <person name="van den Berg M."/>
            <person name="van Veen J.A."/>
            <person name="Leveau J.H."/>
        </authorList>
    </citation>
    <scope>NUCLEOTIDE SEQUENCE [LARGE SCALE GENOMIC DNA]</scope>
    <source>
        <strain evidence="10 11">Ter331</strain>
    </source>
</reference>
<dbReference type="eggNOG" id="COG4105">
    <property type="taxonomic scope" value="Bacteria"/>
</dbReference>
<dbReference type="HOGENOM" id="CLU_065982_0_1_4"/>
<evidence type="ECO:0000256" key="2">
    <source>
        <dbReference type="ARBA" id="ARBA00023136"/>
    </source>
</evidence>
<keyword evidence="7" id="KW-0802">TPR repeat</keyword>
<dbReference type="PROSITE" id="PS50005">
    <property type="entry name" value="TPR"/>
    <property type="match status" value="1"/>
</dbReference>
<feature type="repeat" description="TPR" evidence="7">
    <location>
        <begin position="76"/>
        <end position="109"/>
    </location>
</feature>
<comment type="subcellular location">
    <subcellularLocation>
        <location evidence="6">Cell outer membrane</location>
        <topology evidence="6">Lipid-anchor</topology>
    </subcellularLocation>
</comment>
<evidence type="ECO:0000256" key="4">
    <source>
        <dbReference type="ARBA" id="ARBA00023237"/>
    </source>
</evidence>
<dbReference type="AlphaFoldDB" id="G0ABN7"/>
<evidence type="ECO:0000256" key="3">
    <source>
        <dbReference type="ARBA" id="ARBA00023139"/>
    </source>
</evidence>
<reference evidence="10 11" key="2">
    <citation type="journal article" date="2006" name="J. Microbiol. Methods">
        <title>Genomic flank-sequencing of plasposon insertion sites for rapid identification of functional genes.</title>
        <authorList>
            <person name="Leveau J.H."/>
            <person name="Gerards S."/>
            <person name="Fritsche K."/>
            <person name="Zondag G."/>
            <person name="van Veen J.A."/>
        </authorList>
    </citation>
    <scope>NUCLEOTIDE SEQUENCE [LARGE SCALE GENOMIC DNA]</scope>
    <source>
        <strain evidence="10 11">Ter331</strain>
    </source>
</reference>
<comment type="similarity">
    <text evidence="6">Belongs to the BamD family.</text>
</comment>
<protein>
    <recommendedName>
        <fullName evidence="6">Outer membrane protein assembly factor BamD</fullName>
    </recommendedName>
</protein>
<evidence type="ECO:0000256" key="7">
    <source>
        <dbReference type="PROSITE-ProRule" id="PRU00339"/>
    </source>
</evidence>
<dbReference type="PROSITE" id="PS51257">
    <property type="entry name" value="PROKAR_LIPOPROTEIN"/>
    <property type="match status" value="1"/>
</dbReference>
<evidence type="ECO:0000256" key="8">
    <source>
        <dbReference type="SAM" id="SignalP"/>
    </source>
</evidence>
<keyword evidence="4 6" id="KW-0998">Cell outer membrane</keyword>
<keyword evidence="2 6" id="KW-0472">Membrane</keyword>
<dbReference type="NCBIfam" id="TIGR03302">
    <property type="entry name" value="OM_YfiO"/>
    <property type="match status" value="1"/>
</dbReference>
<organism evidence="10 11">
    <name type="scientific">Collimonas fungivorans (strain Ter331)</name>
    <dbReference type="NCBI Taxonomy" id="1005048"/>
    <lineage>
        <taxon>Bacteria</taxon>
        <taxon>Pseudomonadati</taxon>
        <taxon>Pseudomonadota</taxon>
        <taxon>Betaproteobacteria</taxon>
        <taxon>Burkholderiales</taxon>
        <taxon>Oxalobacteraceae</taxon>
        <taxon>Collimonas</taxon>
    </lineage>
</organism>
<keyword evidence="5 6" id="KW-0449">Lipoprotein</keyword>
<dbReference type="Pfam" id="PF13525">
    <property type="entry name" value="YfiO"/>
    <property type="match status" value="1"/>
</dbReference>
<evidence type="ECO:0000259" key="9">
    <source>
        <dbReference type="Pfam" id="PF13525"/>
    </source>
</evidence>
<dbReference type="GO" id="GO:0043165">
    <property type="term" value="P:Gram-negative-bacterium-type cell outer membrane assembly"/>
    <property type="evidence" value="ECO:0007669"/>
    <property type="project" value="UniProtKB-UniRule"/>
</dbReference>
<comment type="subunit">
    <text evidence="6">Part of the Bam complex.</text>
</comment>
<keyword evidence="1 6" id="KW-0732">Signal</keyword>
<dbReference type="PANTHER" id="PTHR37423">
    <property type="entry name" value="SOLUBLE LYTIC MUREIN TRANSGLYCOSYLASE-RELATED"/>
    <property type="match status" value="1"/>
</dbReference>
<keyword evidence="3 6" id="KW-0564">Palmitate</keyword>
<dbReference type="Gene3D" id="1.25.40.10">
    <property type="entry name" value="Tetratricopeptide repeat domain"/>
    <property type="match status" value="1"/>
</dbReference>